<feature type="domain" description="ABC transporter" evidence="4">
    <location>
        <begin position="321"/>
        <end position="509"/>
    </location>
</feature>
<name>A0A916NRB6_9BACL</name>
<dbReference type="PANTHER" id="PTHR42855">
    <property type="entry name" value="ABC TRANSPORTER ATP-BINDING SUBUNIT"/>
    <property type="match status" value="1"/>
</dbReference>
<dbReference type="PROSITE" id="PS00211">
    <property type="entry name" value="ABC_TRANSPORTER_1"/>
    <property type="match status" value="2"/>
</dbReference>
<dbReference type="InterPro" id="IPR051309">
    <property type="entry name" value="ABCF_ATPase"/>
</dbReference>
<accession>A0A916NRB6</accession>
<keyword evidence="6" id="KW-1185">Reference proteome</keyword>
<dbReference type="PANTHER" id="PTHR42855:SF2">
    <property type="entry name" value="DRUG RESISTANCE ABC TRANSPORTER,ATP-BINDING PROTEIN"/>
    <property type="match status" value="1"/>
</dbReference>
<sequence>MSIVNVEQITHTYGDKPIFRNISFRLLRGEHAGLVGSNGAGKSTLLRILSGELIPDAGTVDWLPQVKIGVLQQHIDLKAGMTVMQVLQGAFAHLYQTERRLLLLAEAMSAAGAKDQERLLDQYGEMQSRLEHAGFYQLDAKIEEVAAGLGILQLGRDRDVSRLSGGQRTKLLLGKLLLEEPDALLLDEPTNYLDDTHIEWLTGYLKRYEQAYLVVSHDEAFLNEVTSTTFHLEHQTIKRYAGNYAAFRSGYEQSRQQLQTAYDRQQKEMDRLELFIQKNRVRKAKQAKSREKMLERIERIEKPAASPPPRFAFPFQAGSSTRVAEVKQLWVGYDAPLFGPVDLHINRGDKIAIVGSNGIGKSTMLKTLLGRMKPASGTVRLGEHVLTAYYAQERVTSDETPLEKLTSFRPDLTNKEIRQKLAFAGLNDKHIRQPLNALSGGEQAKVRLCELMLTSSNVLVLDEPTNHLDTRAKEALKEALKQYPGTILLVSHEPAFYEDWVTRLWQVEEWYGK</sequence>
<keyword evidence="2 5" id="KW-0067">ATP-binding</keyword>
<evidence type="ECO:0000256" key="1">
    <source>
        <dbReference type="ARBA" id="ARBA00022741"/>
    </source>
</evidence>
<gene>
    <name evidence="5" type="primary">ybiT_2</name>
    <name evidence="5" type="ORF">PAESOLCIP111_04069</name>
</gene>
<dbReference type="InterPro" id="IPR003593">
    <property type="entry name" value="AAA+_ATPase"/>
</dbReference>
<protein>
    <submittedName>
        <fullName evidence="5">ABC transporter ATP-binding protein YbiT</fullName>
    </submittedName>
</protein>
<dbReference type="AlphaFoldDB" id="A0A916NRB6"/>
<dbReference type="PROSITE" id="PS50893">
    <property type="entry name" value="ABC_TRANSPORTER_2"/>
    <property type="match status" value="2"/>
</dbReference>
<dbReference type="InterPro" id="IPR017871">
    <property type="entry name" value="ABC_transporter-like_CS"/>
</dbReference>
<dbReference type="InterPro" id="IPR003439">
    <property type="entry name" value="ABC_transporter-like_ATP-bd"/>
</dbReference>
<dbReference type="FunFam" id="3.40.50.300:FF:000011">
    <property type="entry name" value="Putative ABC transporter ATP-binding component"/>
    <property type="match status" value="1"/>
</dbReference>
<feature type="coiled-coil region" evidence="3">
    <location>
        <begin position="248"/>
        <end position="275"/>
    </location>
</feature>
<keyword evidence="3" id="KW-0175">Coiled coil</keyword>
<dbReference type="GO" id="GO:0005524">
    <property type="term" value="F:ATP binding"/>
    <property type="evidence" value="ECO:0007669"/>
    <property type="project" value="UniProtKB-KW"/>
</dbReference>
<dbReference type="EMBL" id="CAJVAS010000020">
    <property type="protein sequence ID" value="CAG7639781.1"/>
    <property type="molecule type" value="Genomic_DNA"/>
</dbReference>
<dbReference type="Proteomes" id="UP000693672">
    <property type="component" value="Unassembled WGS sequence"/>
</dbReference>
<proteinExistence type="predicted"/>
<evidence type="ECO:0000313" key="5">
    <source>
        <dbReference type="EMBL" id="CAG7639781.1"/>
    </source>
</evidence>
<feature type="domain" description="ABC transporter" evidence="4">
    <location>
        <begin position="4"/>
        <end position="274"/>
    </location>
</feature>
<dbReference type="GO" id="GO:0016887">
    <property type="term" value="F:ATP hydrolysis activity"/>
    <property type="evidence" value="ECO:0007669"/>
    <property type="project" value="InterPro"/>
</dbReference>
<dbReference type="Pfam" id="PF00005">
    <property type="entry name" value="ABC_tran"/>
    <property type="match status" value="2"/>
</dbReference>
<dbReference type="Pfam" id="PF12848">
    <property type="entry name" value="ABC_tran_Xtn"/>
    <property type="match status" value="1"/>
</dbReference>
<evidence type="ECO:0000256" key="3">
    <source>
        <dbReference type="SAM" id="Coils"/>
    </source>
</evidence>
<reference evidence="5" key="1">
    <citation type="submission" date="2021-06" db="EMBL/GenBank/DDBJ databases">
        <authorList>
            <person name="Criscuolo A."/>
        </authorList>
    </citation>
    <scope>NUCLEOTIDE SEQUENCE</scope>
    <source>
        <strain evidence="5">CIP111600</strain>
    </source>
</reference>
<dbReference type="InterPro" id="IPR032781">
    <property type="entry name" value="ABC_tran_Xtn"/>
</dbReference>
<keyword evidence="1" id="KW-0547">Nucleotide-binding</keyword>
<evidence type="ECO:0000256" key="2">
    <source>
        <dbReference type="ARBA" id="ARBA00022840"/>
    </source>
</evidence>
<dbReference type="CDD" id="cd03221">
    <property type="entry name" value="ABCF_EF-3"/>
    <property type="match status" value="2"/>
</dbReference>
<comment type="caution">
    <text evidence="5">The sequence shown here is derived from an EMBL/GenBank/DDBJ whole genome shotgun (WGS) entry which is preliminary data.</text>
</comment>
<organism evidence="5 6">
    <name type="scientific">Paenibacillus solanacearum</name>
    <dbReference type="NCBI Taxonomy" id="2048548"/>
    <lineage>
        <taxon>Bacteria</taxon>
        <taxon>Bacillati</taxon>
        <taxon>Bacillota</taxon>
        <taxon>Bacilli</taxon>
        <taxon>Bacillales</taxon>
        <taxon>Paenibacillaceae</taxon>
        <taxon>Paenibacillus</taxon>
    </lineage>
</organism>
<evidence type="ECO:0000313" key="6">
    <source>
        <dbReference type="Proteomes" id="UP000693672"/>
    </source>
</evidence>
<dbReference type="SMART" id="SM00382">
    <property type="entry name" value="AAA"/>
    <property type="match status" value="2"/>
</dbReference>
<evidence type="ECO:0000259" key="4">
    <source>
        <dbReference type="PROSITE" id="PS50893"/>
    </source>
</evidence>